<evidence type="ECO:0000313" key="2">
    <source>
        <dbReference type="Proteomes" id="UP000595703"/>
    </source>
</evidence>
<dbReference type="AlphaFoldDB" id="A0A7U3UTK2"/>
<name>A0A7U3UTK2_9ACTN</name>
<accession>A0A7U3UTK2</accession>
<reference evidence="1 2" key="1">
    <citation type="journal article" date="2010" name="J. Bacteriol.">
        <title>Biochemical characterization of a novel indole prenyltransferase from Streptomyces sp. SN-593.</title>
        <authorList>
            <person name="Takahashi S."/>
            <person name="Takagi H."/>
            <person name="Toyoda A."/>
            <person name="Uramoto M."/>
            <person name="Nogawa T."/>
            <person name="Ueki M."/>
            <person name="Sakaki Y."/>
            <person name="Osada H."/>
        </authorList>
    </citation>
    <scope>NUCLEOTIDE SEQUENCE [LARGE SCALE GENOMIC DNA]</scope>
    <source>
        <strain evidence="1 2">SN-593</strain>
    </source>
</reference>
<organism evidence="1 2">
    <name type="scientific">Actinacidiphila reveromycinica</name>
    <dbReference type="NCBI Taxonomy" id="659352"/>
    <lineage>
        <taxon>Bacteria</taxon>
        <taxon>Bacillati</taxon>
        <taxon>Actinomycetota</taxon>
        <taxon>Actinomycetes</taxon>
        <taxon>Kitasatosporales</taxon>
        <taxon>Streptomycetaceae</taxon>
        <taxon>Actinacidiphila</taxon>
    </lineage>
</organism>
<keyword evidence="2" id="KW-1185">Reference proteome</keyword>
<dbReference type="Gene3D" id="3.40.630.30">
    <property type="match status" value="1"/>
</dbReference>
<sequence length="228" mass="25655">MRFDSETSLVAMDADDEPAVLEWQCHAVLPLWEPEDEGAVADNIRLSVPDASLSRSSQGEREELTVFAMSGLTLDLGRIDRIYDSLDARSSDYEHFARLFDPSGDMGLHPDFEEGLIVGAHVVIIDRVRLAPAWRGHGGIGRLLIARSLRWLASSAALVATHPFPIEIPLDDRDDEPRVEREKASVQRTWQSLGFEPFREDLWVMKPHLRAHQDAAEQLEAAFSQYLV</sequence>
<dbReference type="InterPro" id="IPR016181">
    <property type="entry name" value="Acyl_CoA_acyltransferase"/>
</dbReference>
<dbReference type="KEGG" id="arev:RVR_4677"/>
<evidence type="ECO:0000313" key="1">
    <source>
        <dbReference type="EMBL" id="BBA98485.1"/>
    </source>
</evidence>
<dbReference type="Proteomes" id="UP000595703">
    <property type="component" value="Chromosome"/>
</dbReference>
<gene>
    <name evidence="1" type="ORF">RVR_4677</name>
</gene>
<dbReference type="SUPFAM" id="SSF55729">
    <property type="entry name" value="Acyl-CoA N-acyltransferases (Nat)"/>
    <property type="match status" value="1"/>
</dbReference>
<protein>
    <submittedName>
        <fullName evidence="1">Uncharacterized protein</fullName>
    </submittedName>
</protein>
<dbReference type="EMBL" id="AP018365">
    <property type="protein sequence ID" value="BBA98485.1"/>
    <property type="molecule type" value="Genomic_DNA"/>
</dbReference>
<reference evidence="1 2" key="3">
    <citation type="journal article" date="2011" name="Nat. Chem. Biol.">
        <title>Reveromycin A biosynthesis uses RevG and RevJ for stereospecific spiroacetal formation.</title>
        <authorList>
            <person name="Takahashi S."/>
            <person name="Toyoda A."/>
            <person name="Sekiyama Y."/>
            <person name="Takagi H."/>
            <person name="Nogawa T."/>
            <person name="Uramoto M."/>
            <person name="Suzuki R."/>
            <person name="Koshino H."/>
            <person name="Kumano T."/>
            <person name="Panthee S."/>
            <person name="Dairi T."/>
            <person name="Ishikawa J."/>
            <person name="Ikeda H."/>
            <person name="Sakaki Y."/>
            <person name="Osada H."/>
        </authorList>
    </citation>
    <scope>NUCLEOTIDE SEQUENCE [LARGE SCALE GENOMIC DNA]</scope>
    <source>
        <strain evidence="1 2">SN-593</strain>
    </source>
</reference>
<reference evidence="1 2" key="2">
    <citation type="journal article" date="2011" name="J. Antibiot.">
        <title>Furaquinocins I and J: novel polyketide isoprenoid hybrid compounds from Streptomyces reveromyceticus SN-593.</title>
        <authorList>
            <person name="Panthee S."/>
            <person name="Takahashi S."/>
            <person name="Takagi H."/>
            <person name="Nogawa T."/>
            <person name="Oowada E."/>
            <person name="Uramoto M."/>
            <person name="Osada H."/>
        </authorList>
    </citation>
    <scope>NUCLEOTIDE SEQUENCE [LARGE SCALE GENOMIC DNA]</scope>
    <source>
        <strain evidence="1 2">SN-593</strain>
    </source>
</reference>
<reference evidence="1 2" key="4">
    <citation type="journal article" date="2020" name="Sci. Rep.">
        <title>beta-carboline chemical signals induce reveromycin production through a LuxR family regulator in Streptomyces sp. SN-593.</title>
        <authorList>
            <person name="Panthee S."/>
            <person name="Kito N."/>
            <person name="Hayashi T."/>
            <person name="Shimizu T."/>
            <person name="Ishikawa J."/>
            <person name="Hamamoto H."/>
            <person name="Osada H."/>
            <person name="Takahashi S."/>
        </authorList>
    </citation>
    <scope>NUCLEOTIDE SEQUENCE [LARGE SCALE GENOMIC DNA]</scope>
    <source>
        <strain evidence="1 2">SN-593</strain>
    </source>
</reference>
<proteinExistence type="predicted"/>